<keyword evidence="3" id="KW-0560">Oxidoreductase</keyword>
<accession>F5L8J9</accession>
<dbReference type="InterPro" id="IPR003953">
    <property type="entry name" value="FAD-dep_OxRdtase_2_FAD-bd"/>
</dbReference>
<evidence type="ECO:0000256" key="2">
    <source>
        <dbReference type="ARBA" id="ARBA00022630"/>
    </source>
</evidence>
<dbReference type="Proteomes" id="UP000010716">
    <property type="component" value="Unassembled WGS sequence"/>
</dbReference>
<reference evidence="5 7" key="1">
    <citation type="journal article" date="2011" name="J. Bacteriol.">
        <title>Draft genome sequence of the thermoalkaliphilic Caldalkalibacillus thermarum strain TA2.A1.</title>
        <authorList>
            <person name="Kalamorz F."/>
            <person name="Keis S."/>
            <person name="McMillan D.G."/>
            <person name="Olsson K."/>
            <person name="Stanton J.A."/>
            <person name="Stockwell P."/>
            <person name="Black M.A."/>
            <person name="Klingeman D.M."/>
            <person name="Land M.L."/>
            <person name="Han C.S."/>
            <person name="Martin S.L."/>
            <person name="Becher S.A."/>
            <person name="Peddie C.J."/>
            <person name="Morgan H.W."/>
            <person name="Matthies D."/>
            <person name="Preiss L."/>
            <person name="Meier T."/>
            <person name="Brown S.D."/>
            <person name="Cook G.M."/>
        </authorList>
    </citation>
    <scope>NUCLEOTIDE SEQUENCE [LARGE SCALE GENOMIC DNA]</scope>
    <source>
        <strain evidence="5 7">TA2.A1</strain>
    </source>
</reference>
<dbReference type="AlphaFoldDB" id="F5L8J9"/>
<gene>
    <name evidence="5" type="ORF">CathTA2_2154</name>
    <name evidence="6" type="ORF">HUR95_11170</name>
</gene>
<dbReference type="InterPro" id="IPR050097">
    <property type="entry name" value="Ferredoxin-NADP_redctase_2"/>
</dbReference>
<reference evidence="6 8" key="2">
    <citation type="journal article" date="2020" name="Extremophiles">
        <title>Genomic analysis of Caldalkalibacillus thermarum TA2.A1 reveals aerobic alkaliphilic metabolism and evolutionary hallmarks linking alkaliphilic bacteria and plant life.</title>
        <authorList>
            <person name="de Jong S.I."/>
            <person name="van den Broek M.A."/>
            <person name="Merkel A.Y."/>
            <person name="de la Torre Cortes P."/>
            <person name="Kalamorz F."/>
            <person name="Cook G.M."/>
            <person name="van Loosdrecht M.C.M."/>
            <person name="McMillan D.G.G."/>
        </authorList>
    </citation>
    <scope>NUCLEOTIDE SEQUENCE [LARGE SCALE GENOMIC DNA]</scope>
    <source>
        <strain evidence="6 8">TA2.A1</strain>
    </source>
</reference>
<dbReference type="PRINTS" id="PR00469">
    <property type="entry name" value="PNDRDTASEII"/>
</dbReference>
<evidence type="ECO:0000313" key="7">
    <source>
        <dbReference type="Proteomes" id="UP000010716"/>
    </source>
</evidence>
<dbReference type="eggNOG" id="COG0492">
    <property type="taxonomic scope" value="Bacteria"/>
</dbReference>
<dbReference type="Gene3D" id="3.50.50.60">
    <property type="entry name" value="FAD/NAD(P)-binding domain"/>
    <property type="match status" value="1"/>
</dbReference>
<evidence type="ECO:0000313" key="8">
    <source>
        <dbReference type="Proteomes" id="UP000825179"/>
    </source>
</evidence>
<reference evidence="6" key="3">
    <citation type="submission" date="2021-08" db="EMBL/GenBank/DDBJ databases">
        <authorList>
            <person name="de Jong S."/>
            <person name="van den Broek M."/>
            <person name="Merkel A."/>
            <person name="de la Torre Cortes P."/>
            <person name="Kalamorz F."/>
            <person name="Cook G."/>
            <person name="van Loosdrecht M."/>
            <person name="McMillan D."/>
        </authorList>
    </citation>
    <scope>NUCLEOTIDE SEQUENCE</scope>
    <source>
        <strain evidence="6">TA2.A1</strain>
    </source>
</reference>
<dbReference type="Proteomes" id="UP000825179">
    <property type="component" value="Chromosome"/>
</dbReference>
<dbReference type="Pfam" id="PF00890">
    <property type="entry name" value="FAD_binding_2"/>
    <property type="match status" value="1"/>
</dbReference>
<sequence length="189" mass="20655">MYDVIIIGGGIAGGSAAIYTAYGELSTLVLDTEKSQIHQISELRNYPGILQTTGTKLRQTIKEQAKRFGTQWRTEKVIGISKHKQHYTVITEQGNGYEGKYVIIATNLGTELLEDLGISLKVNENVPSGKIKEVVGVQFNGRTRLDRLYVAGLLAGMPSQSVIASGHGVAVAIQILSREKGKPFMWHDV</sequence>
<name>F5L8J9_CALTT</name>
<dbReference type="OrthoDB" id="2843572at2"/>
<organism evidence="5 7">
    <name type="scientific">Caldalkalibacillus thermarum (strain TA2.A1)</name>
    <dbReference type="NCBI Taxonomy" id="986075"/>
    <lineage>
        <taxon>Bacteria</taxon>
        <taxon>Bacillati</taxon>
        <taxon>Bacillota</taxon>
        <taxon>Bacilli</taxon>
        <taxon>Bacillales</taxon>
        <taxon>Bacillaceae</taxon>
        <taxon>Caldalkalibacillus</taxon>
    </lineage>
</organism>
<keyword evidence="2" id="KW-0285">Flavoprotein</keyword>
<dbReference type="EMBL" id="AFCE01000151">
    <property type="protein sequence ID" value="EGL82338.1"/>
    <property type="molecule type" value="Genomic_DNA"/>
</dbReference>
<keyword evidence="8" id="KW-1185">Reference proteome</keyword>
<proteinExistence type="predicted"/>
<protein>
    <submittedName>
        <fullName evidence="6">FAD-binding protein</fullName>
    </submittedName>
    <submittedName>
        <fullName evidence="5">FAD-dependent pyridine nucleotide-disulfide oxidoreductase</fullName>
    </submittedName>
</protein>
<evidence type="ECO:0000313" key="5">
    <source>
        <dbReference type="EMBL" id="EGL82338.1"/>
    </source>
</evidence>
<evidence type="ECO:0000313" key="6">
    <source>
        <dbReference type="EMBL" id="QZT32900.1"/>
    </source>
</evidence>
<dbReference type="KEGG" id="cthu:HUR95_11170"/>
<dbReference type="InterPro" id="IPR036188">
    <property type="entry name" value="FAD/NAD-bd_sf"/>
</dbReference>
<evidence type="ECO:0000259" key="4">
    <source>
        <dbReference type="Pfam" id="PF00890"/>
    </source>
</evidence>
<feature type="domain" description="FAD-dependent oxidoreductase 2 FAD-binding" evidence="4">
    <location>
        <begin position="3"/>
        <end position="35"/>
    </location>
</feature>
<evidence type="ECO:0000256" key="1">
    <source>
        <dbReference type="ARBA" id="ARBA00001974"/>
    </source>
</evidence>
<dbReference type="RefSeq" id="WP_007505440.1">
    <property type="nucleotide sequence ID" value="NZ_AFCE01000151.1"/>
</dbReference>
<dbReference type="EMBL" id="CP082237">
    <property type="protein sequence ID" value="QZT32900.1"/>
    <property type="molecule type" value="Genomic_DNA"/>
</dbReference>
<evidence type="ECO:0000256" key="3">
    <source>
        <dbReference type="ARBA" id="ARBA00023002"/>
    </source>
</evidence>
<dbReference type="GO" id="GO:0016491">
    <property type="term" value="F:oxidoreductase activity"/>
    <property type="evidence" value="ECO:0007669"/>
    <property type="project" value="UniProtKB-KW"/>
</dbReference>
<dbReference type="PANTHER" id="PTHR48105">
    <property type="entry name" value="THIOREDOXIN REDUCTASE 1-RELATED-RELATED"/>
    <property type="match status" value="1"/>
</dbReference>
<dbReference type="SUPFAM" id="SSF51905">
    <property type="entry name" value="FAD/NAD(P)-binding domain"/>
    <property type="match status" value="1"/>
</dbReference>
<comment type="cofactor">
    <cofactor evidence="1">
        <name>FAD</name>
        <dbReference type="ChEBI" id="CHEBI:57692"/>
    </cofactor>
</comment>